<protein>
    <submittedName>
        <fullName evidence="1">Uncharacterized protein</fullName>
    </submittedName>
</protein>
<organism evidence="1 2">
    <name type="scientific">Nocardia flavorosea</name>
    <dbReference type="NCBI Taxonomy" id="53429"/>
    <lineage>
        <taxon>Bacteria</taxon>
        <taxon>Bacillati</taxon>
        <taxon>Actinomycetota</taxon>
        <taxon>Actinomycetes</taxon>
        <taxon>Mycobacteriales</taxon>
        <taxon>Nocardiaceae</taxon>
        <taxon>Nocardia</taxon>
    </lineage>
</organism>
<dbReference type="AlphaFoldDB" id="A0A846YTU5"/>
<dbReference type="EMBL" id="JAAXOT010000022">
    <property type="protein sequence ID" value="NKY60399.1"/>
    <property type="molecule type" value="Genomic_DNA"/>
</dbReference>
<name>A0A846YTU5_9NOCA</name>
<evidence type="ECO:0000313" key="1">
    <source>
        <dbReference type="EMBL" id="NKY60399.1"/>
    </source>
</evidence>
<reference evidence="1 2" key="1">
    <citation type="submission" date="2020-04" db="EMBL/GenBank/DDBJ databases">
        <title>MicrobeNet Type strains.</title>
        <authorList>
            <person name="Nicholson A.C."/>
        </authorList>
    </citation>
    <scope>NUCLEOTIDE SEQUENCE [LARGE SCALE GENOMIC DNA]</scope>
    <source>
        <strain evidence="1 2">JCM 3332</strain>
    </source>
</reference>
<sequence length="75" mass="8406">MHETDAYRDEQGNIRQRADDGIIVVAEVADRECVEARIVQLLQSDRDDMRAAELCDRYSAALALIDLEAANGDQK</sequence>
<comment type="caution">
    <text evidence="1">The sequence shown here is derived from an EMBL/GenBank/DDBJ whole genome shotgun (WGS) entry which is preliminary data.</text>
</comment>
<keyword evidence="2" id="KW-1185">Reference proteome</keyword>
<proteinExistence type="predicted"/>
<accession>A0A846YTU5</accession>
<dbReference type="RefSeq" id="WP_062979958.1">
    <property type="nucleotide sequence ID" value="NZ_JAAXOT010000022.1"/>
</dbReference>
<evidence type="ECO:0000313" key="2">
    <source>
        <dbReference type="Proteomes" id="UP000570678"/>
    </source>
</evidence>
<gene>
    <name evidence="1" type="ORF">HGA15_30540</name>
</gene>
<dbReference type="Proteomes" id="UP000570678">
    <property type="component" value="Unassembled WGS sequence"/>
</dbReference>